<reference evidence="1 2" key="2">
    <citation type="submission" date="2018-11" db="EMBL/GenBank/DDBJ databases">
        <authorList>
            <consortium name="Pathogen Informatics"/>
        </authorList>
    </citation>
    <scope>NUCLEOTIDE SEQUENCE [LARGE SCALE GENOMIC DNA]</scope>
</reference>
<keyword evidence="2" id="KW-1185">Reference proteome</keyword>
<protein>
    <submittedName>
        <fullName evidence="3">DNA_pol_D_N domain-containing protein</fullName>
    </submittedName>
</protein>
<evidence type="ECO:0000313" key="3">
    <source>
        <dbReference type="WBParaSite" id="GPUH_0001928201-mRNA-1"/>
    </source>
</evidence>
<accession>A0A183EE66</accession>
<evidence type="ECO:0000313" key="2">
    <source>
        <dbReference type="Proteomes" id="UP000271098"/>
    </source>
</evidence>
<dbReference type="AlphaFoldDB" id="A0A183EE66"/>
<dbReference type="EMBL" id="UYRT01088209">
    <property type="protein sequence ID" value="VDN33478.1"/>
    <property type="molecule type" value="Genomic_DNA"/>
</dbReference>
<dbReference type="WBParaSite" id="GPUH_0001928201-mRNA-1">
    <property type="protein sequence ID" value="GPUH_0001928201-mRNA-1"/>
    <property type="gene ID" value="GPUH_0001928201"/>
</dbReference>
<sequence length="93" mass="10352">MFWELMRSCAQHKIKISKPSYDCQSCYLVGDVMIDGQDLSNLIEPTGALPSYYKVGTVIEMCGLIRDSDFSSYLEISTKSDNTDCSVVAEPVL</sequence>
<reference evidence="3" key="1">
    <citation type="submission" date="2016-06" db="UniProtKB">
        <authorList>
            <consortium name="WormBaseParasite"/>
        </authorList>
    </citation>
    <scope>IDENTIFICATION</scope>
</reference>
<dbReference type="Proteomes" id="UP000271098">
    <property type="component" value="Unassembled WGS sequence"/>
</dbReference>
<name>A0A183EE66_9BILA</name>
<evidence type="ECO:0000313" key="1">
    <source>
        <dbReference type="EMBL" id="VDN33478.1"/>
    </source>
</evidence>
<proteinExistence type="predicted"/>
<gene>
    <name evidence="1" type="ORF">GPUH_LOCUS19257</name>
</gene>
<organism evidence="3">
    <name type="scientific">Gongylonema pulchrum</name>
    <dbReference type="NCBI Taxonomy" id="637853"/>
    <lineage>
        <taxon>Eukaryota</taxon>
        <taxon>Metazoa</taxon>
        <taxon>Ecdysozoa</taxon>
        <taxon>Nematoda</taxon>
        <taxon>Chromadorea</taxon>
        <taxon>Rhabditida</taxon>
        <taxon>Spirurina</taxon>
        <taxon>Spiruromorpha</taxon>
        <taxon>Spiruroidea</taxon>
        <taxon>Gongylonematidae</taxon>
        <taxon>Gongylonema</taxon>
    </lineage>
</organism>
<dbReference type="OrthoDB" id="5853979at2759"/>